<dbReference type="InterPro" id="IPR001077">
    <property type="entry name" value="COMT_C"/>
</dbReference>
<dbReference type="PANTHER" id="PTHR43712">
    <property type="entry name" value="PUTATIVE (AFU_ORTHOLOGUE AFUA_4G14580)-RELATED"/>
    <property type="match status" value="1"/>
</dbReference>
<dbReference type="InterPro" id="IPR029063">
    <property type="entry name" value="SAM-dependent_MTases_sf"/>
</dbReference>
<dbReference type="PIRSF" id="PIRSF005739">
    <property type="entry name" value="O-mtase"/>
    <property type="match status" value="1"/>
</dbReference>
<protein>
    <submittedName>
        <fullName evidence="6">Methyltransferase</fullName>
    </submittedName>
</protein>
<reference evidence="6 7" key="1">
    <citation type="journal article" date="2019" name="Int. J. Syst. Evol. Microbiol.">
        <title>The Global Catalogue of Microorganisms (GCM) 10K type strain sequencing project: providing services to taxonomists for standard genome sequencing and annotation.</title>
        <authorList>
            <consortium name="The Broad Institute Genomics Platform"/>
            <consortium name="The Broad Institute Genome Sequencing Center for Infectious Disease"/>
            <person name="Wu L."/>
            <person name="Ma J."/>
        </authorList>
    </citation>
    <scope>NUCLEOTIDE SEQUENCE [LARGE SCALE GENOMIC DNA]</scope>
    <source>
        <strain evidence="6 7">JCM 9383</strain>
    </source>
</reference>
<dbReference type="Pfam" id="PF00891">
    <property type="entry name" value="Methyltransf_2"/>
    <property type="match status" value="1"/>
</dbReference>
<evidence type="ECO:0000259" key="5">
    <source>
        <dbReference type="Pfam" id="PF08100"/>
    </source>
</evidence>
<proteinExistence type="predicted"/>
<feature type="domain" description="O-methyltransferase C-terminal" evidence="4">
    <location>
        <begin position="119"/>
        <end position="325"/>
    </location>
</feature>
<organism evidence="6 7">
    <name type="scientific">Saccharopolyspora taberi</name>
    <dbReference type="NCBI Taxonomy" id="60895"/>
    <lineage>
        <taxon>Bacteria</taxon>
        <taxon>Bacillati</taxon>
        <taxon>Actinomycetota</taxon>
        <taxon>Actinomycetes</taxon>
        <taxon>Pseudonocardiales</taxon>
        <taxon>Pseudonocardiaceae</taxon>
        <taxon>Saccharopolyspora</taxon>
    </lineage>
</organism>
<dbReference type="RefSeq" id="WP_344684229.1">
    <property type="nucleotide sequence ID" value="NZ_BAAAUX010000023.1"/>
</dbReference>
<accession>A0ABN3VJS4</accession>
<dbReference type="GO" id="GO:0032259">
    <property type="term" value="P:methylation"/>
    <property type="evidence" value="ECO:0007669"/>
    <property type="project" value="UniProtKB-KW"/>
</dbReference>
<feature type="domain" description="O-methyltransferase dimerisation" evidence="5">
    <location>
        <begin position="19"/>
        <end position="94"/>
    </location>
</feature>
<dbReference type="CDD" id="cd02440">
    <property type="entry name" value="AdoMet_MTases"/>
    <property type="match status" value="1"/>
</dbReference>
<dbReference type="Proteomes" id="UP001500979">
    <property type="component" value="Unassembled WGS sequence"/>
</dbReference>
<dbReference type="InterPro" id="IPR036390">
    <property type="entry name" value="WH_DNA-bd_sf"/>
</dbReference>
<gene>
    <name evidence="6" type="ORF">GCM10010470_53010</name>
</gene>
<evidence type="ECO:0000313" key="6">
    <source>
        <dbReference type="EMBL" id="GAA2811067.1"/>
    </source>
</evidence>
<dbReference type="PROSITE" id="PS51683">
    <property type="entry name" value="SAM_OMT_II"/>
    <property type="match status" value="1"/>
</dbReference>
<dbReference type="EMBL" id="BAAAUX010000023">
    <property type="protein sequence ID" value="GAA2811067.1"/>
    <property type="molecule type" value="Genomic_DNA"/>
</dbReference>
<evidence type="ECO:0000256" key="2">
    <source>
        <dbReference type="ARBA" id="ARBA00022679"/>
    </source>
</evidence>
<dbReference type="GO" id="GO:0008168">
    <property type="term" value="F:methyltransferase activity"/>
    <property type="evidence" value="ECO:0007669"/>
    <property type="project" value="UniProtKB-KW"/>
</dbReference>
<evidence type="ECO:0000256" key="3">
    <source>
        <dbReference type="ARBA" id="ARBA00022691"/>
    </source>
</evidence>
<evidence type="ECO:0000313" key="7">
    <source>
        <dbReference type="Proteomes" id="UP001500979"/>
    </source>
</evidence>
<keyword evidence="1 6" id="KW-0489">Methyltransferase</keyword>
<dbReference type="Gene3D" id="1.10.10.10">
    <property type="entry name" value="Winged helix-like DNA-binding domain superfamily/Winged helix DNA-binding domain"/>
    <property type="match status" value="1"/>
</dbReference>
<sequence>MSTTEQERESEFAGLGHIMEILTGDWKARILMTAVEVDLFSRLSGSPATAEKICAMLGFQSSGVHDFLGALVHLGLLEEEAGRYRNSQAAERHLIKGGHAYIGGYVRFCDRQLNPAFDGLTDTLRTGSPANRAATGGSNPYDSLYADADVTETFLDSMDLAATPVALTLSALDWSDYRSVVDVGGARGHLIRLLVSRNPHLEGIVFDLPALEPAFHEYLATTGAREPITYRGGDFFTDPLPEADAMVFGHVLHNWGVDERITILRNAYRSLRPGGSVFIYDHMITEGTPSLNRLLSSLGMRVWSAGGHEYSAEDCHGWLRTAGFSPVTSGLPDLGEDVLVVAHKDG</sequence>
<dbReference type="Pfam" id="PF08100">
    <property type="entry name" value="Dimerisation"/>
    <property type="match status" value="1"/>
</dbReference>
<dbReference type="InterPro" id="IPR016461">
    <property type="entry name" value="COMT-like"/>
</dbReference>
<name>A0ABN3VJS4_9PSEU</name>
<dbReference type="InterPro" id="IPR036388">
    <property type="entry name" value="WH-like_DNA-bd_sf"/>
</dbReference>
<dbReference type="PANTHER" id="PTHR43712:SF2">
    <property type="entry name" value="O-METHYLTRANSFERASE CICE"/>
    <property type="match status" value="1"/>
</dbReference>
<dbReference type="InterPro" id="IPR012967">
    <property type="entry name" value="COMT_dimerisation"/>
</dbReference>
<keyword evidence="2" id="KW-0808">Transferase</keyword>
<dbReference type="SUPFAM" id="SSF46785">
    <property type="entry name" value="Winged helix' DNA-binding domain"/>
    <property type="match status" value="1"/>
</dbReference>
<keyword evidence="3" id="KW-0949">S-adenosyl-L-methionine</keyword>
<dbReference type="SUPFAM" id="SSF53335">
    <property type="entry name" value="S-adenosyl-L-methionine-dependent methyltransferases"/>
    <property type="match status" value="1"/>
</dbReference>
<evidence type="ECO:0000259" key="4">
    <source>
        <dbReference type="Pfam" id="PF00891"/>
    </source>
</evidence>
<dbReference type="Gene3D" id="3.40.50.150">
    <property type="entry name" value="Vaccinia Virus protein VP39"/>
    <property type="match status" value="1"/>
</dbReference>
<keyword evidence="7" id="KW-1185">Reference proteome</keyword>
<evidence type="ECO:0000256" key="1">
    <source>
        <dbReference type="ARBA" id="ARBA00022603"/>
    </source>
</evidence>
<comment type="caution">
    <text evidence="6">The sequence shown here is derived from an EMBL/GenBank/DDBJ whole genome shotgun (WGS) entry which is preliminary data.</text>
</comment>